<dbReference type="InterPro" id="IPR002110">
    <property type="entry name" value="Ankyrin_rpt"/>
</dbReference>
<dbReference type="AlphaFoldDB" id="A0A1D1VF59"/>
<dbReference type="PROSITE" id="PS50297">
    <property type="entry name" value="ANK_REP_REGION"/>
    <property type="match status" value="2"/>
</dbReference>
<reference evidence="4 5" key="1">
    <citation type="journal article" date="2016" name="Nat. Commun.">
        <title>Extremotolerant tardigrade genome and improved radiotolerance of human cultured cells by tardigrade-unique protein.</title>
        <authorList>
            <person name="Hashimoto T."/>
            <person name="Horikawa D.D."/>
            <person name="Saito Y."/>
            <person name="Kuwahara H."/>
            <person name="Kozuka-Hata H."/>
            <person name="Shin-I T."/>
            <person name="Minakuchi Y."/>
            <person name="Ohishi K."/>
            <person name="Motoyama A."/>
            <person name="Aizu T."/>
            <person name="Enomoto A."/>
            <person name="Kondo K."/>
            <person name="Tanaka S."/>
            <person name="Hara Y."/>
            <person name="Koshikawa S."/>
            <person name="Sagara H."/>
            <person name="Miura T."/>
            <person name="Yokobori S."/>
            <person name="Miyagawa K."/>
            <person name="Suzuki Y."/>
            <person name="Kubo T."/>
            <person name="Oyama M."/>
            <person name="Kohara Y."/>
            <person name="Fujiyama A."/>
            <person name="Arakawa K."/>
            <person name="Katayama T."/>
            <person name="Toyoda A."/>
            <person name="Kunieda T."/>
        </authorList>
    </citation>
    <scope>NUCLEOTIDE SEQUENCE [LARGE SCALE GENOMIC DNA]</scope>
    <source>
        <strain evidence="4 5">YOKOZUNA-1</strain>
    </source>
</reference>
<comment type="caution">
    <text evidence="4">The sequence shown here is derived from an EMBL/GenBank/DDBJ whole genome shotgun (WGS) entry which is preliminary data.</text>
</comment>
<gene>
    <name evidence="4" type="primary">RvY_11151-1</name>
    <name evidence="4" type="synonym">RvY_11151.1</name>
    <name evidence="4" type="ORF">RvY_11151</name>
</gene>
<dbReference type="OrthoDB" id="7464126at2759"/>
<dbReference type="InterPro" id="IPR036770">
    <property type="entry name" value="Ankyrin_rpt-contain_sf"/>
</dbReference>
<keyword evidence="1" id="KW-0677">Repeat</keyword>
<dbReference type="SMART" id="SM00248">
    <property type="entry name" value="ANK"/>
    <property type="match status" value="3"/>
</dbReference>
<dbReference type="STRING" id="947166.A0A1D1VF59"/>
<dbReference type="PANTHER" id="PTHR24198:SF165">
    <property type="entry name" value="ANKYRIN REPEAT-CONTAINING PROTEIN-RELATED"/>
    <property type="match status" value="1"/>
</dbReference>
<protein>
    <submittedName>
        <fullName evidence="4">Uncharacterized protein</fullName>
    </submittedName>
</protein>
<keyword evidence="5" id="KW-1185">Reference proteome</keyword>
<dbReference type="PANTHER" id="PTHR24198">
    <property type="entry name" value="ANKYRIN REPEAT AND PROTEIN KINASE DOMAIN-CONTAINING PROTEIN"/>
    <property type="match status" value="1"/>
</dbReference>
<evidence type="ECO:0000313" key="4">
    <source>
        <dbReference type="EMBL" id="GAV00277.1"/>
    </source>
</evidence>
<dbReference type="Pfam" id="PF00023">
    <property type="entry name" value="Ank"/>
    <property type="match status" value="1"/>
</dbReference>
<feature type="repeat" description="ANK" evidence="3">
    <location>
        <begin position="133"/>
        <end position="165"/>
    </location>
</feature>
<sequence length="429" mass="48551">MATLEDAETLNTVAFLLFIVEELEDELFGSDIDLAQVAQANGFGPLGQHELDLALLEASGPNSLAYETYSNTPVNRRVLELLLDHGAELECRDVEGNSPLYRAVLHDQLTSMEYLVERGAKVNDRFFLANDPEGETCLSTAVQLGNHAMVKTLLNYGADSSTPRGLIFHCAANSDTYMMEILLETGFDVEQANPETEMTLLDTAFAITMDLEKAMNNYLDIIKEAHSPETDVSSIILYSATMNARRYHAEKLRTMQFLLSKGSPPPATMQLRHAFRLKAYHTLCAVYQCCVQAGKTVKWPDWFYGAEEEAGEKDRSDDESVAVLKEFVRRTRSRCLHSDYLLKYLDDVSSGRGVTSQDEAERRHVESFPMLKNWCIDVLREYFFGYKNESMEACLNRLPVPLNLKQILTLRDLKDRAQAQLDKFYDMLV</sequence>
<accession>A0A1D1VF59</accession>
<proteinExistence type="predicted"/>
<dbReference type="SUPFAM" id="SSF48403">
    <property type="entry name" value="Ankyrin repeat"/>
    <property type="match status" value="1"/>
</dbReference>
<evidence type="ECO:0000313" key="5">
    <source>
        <dbReference type="Proteomes" id="UP000186922"/>
    </source>
</evidence>
<dbReference type="Proteomes" id="UP000186922">
    <property type="component" value="Unassembled WGS sequence"/>
</dbReference>
<dbReference type="Gene3D" id="1.25.40.20">
    <property type="entry name" value="Ankyrin repeat-containing domain"/>
    <property type="match status" value="1"/>
</dbReference>
<evidence type="ECO:0000256" key="2">
    <source>
        <dbReference type="ARBA" id="ARBA00023043"/>
    </source>
</evidence>
<evidence type="ECO:0000256" key="3">
    <source>
        <dbReference type="PROSITE-ProRule" id="PRU00023"/>
    </source>
</evidence>
<evidence type="ECO:0000256" key="1">
    <source>
        <dbReference type="ARBA" id="ARBA00022737"/>
    </source>
</evidence>
<dbReference type="PROSITE" id="PS50088">
    <property type="entry name" value="ANK_REPEAT"/>
    <property type="match status" value="2"/>
</dbReference>
<dbReference type="EMBL" id="BDGG01000006">
    <property type="protein sequence ID" value="GAV00277.1"/>
    <property type="molecule type" value="Genomic_DNA"/>
</dbReference>
<feature type="repeat" description="ANK" evidence="3">
    <location>
        <begin position="95"/>
        <end position="123"/>
    </location>
</feature>
<keyword evidence="2 3" id="KW-0040">ANK repeat</keyword>
<organism evidence="4 5">
    <name type="scientific">Ramazzottius varieornatus</name>
    <name type="common">Water bear</name>
    <name type="synonym">Tardigrade</name>
    <dbReference type="NCBI Taxonomy" id="947166"/>
    <lineage>
        <taxon>Eukaryota</taxon>
        <taxon>Metazoa</taxon>
        <taxon>Ecdysozoa</taxon>
        <taxon>Tardigrada</taxon>
        <taxon>Eutardigrada</taxon>
        <taxon>Parachela</taxon>
        <taxon>Hypsibioidea</taxon>
        <taxon>Ramazzottiidae</taxon>
        <taxon>Ramazzottius</taxon>
    </lineage>
</organism>
<name>A0A1D1VF59_RAMVA</name>